<keyword evidence="4" id="KW-1185">Reference proteome</keyword>
<feature type="compositionally biased region" description="Basic residues" evidence="1">
    <location>
        <begin position="700"/>
        <end position="715"/>
    </location>
</feature>
<feature type="region of interest" description="Disordered" evidence="1">
    <location>
        <begin position="652"/>
        <end position="741"/>
    </location>
</feature>
<reference evidence="3" key="1">
    <citation type="journal article" date="2021" name="Nat. Commun.">
        <title>Genetic determinants of endophytism in the Arabidopsis root mycobiome.</title>
        <authorList>
            <person name="Mesny F."/>
            <person name="Miyauchi S."/>
            <person name="Thiergart T."/>
            <person name="Pickel B."/>
            <person name="Atanasova L."/>
            <person name="Karlsson M."/>
            <person name="Huettel B."/>
            <person name="Barry K.W."/>
            <person name="Haridas S."/>
            <person name="Chen C."/>
            <person name="Bauer D."/>
            <person name="Andreopoulos W."/>
            <person name="Pangilinan J."/>
            <person name="LaButti K."/>
            <person name="Riley R."/>
            <person name="Lipzen A."/>
            <person name="Clum A."/>
            <person name="Drula E."/>
            <person name="Henrissat B."/>
            <person name="Kohler A."/>
            <person name="Grigoriev I.V."/>
            <person name="Martin F.M."/>
            <person name="Hacquard S."/>
        </authorList>
    </citation>
    <scope>NUCLEOTIDE SEQUENCE</scope>
    <source>
        <strain evidence="3">MPI-CAGE-CH-0235</strain>
    </source>
</reference>
<proteinExistence type="predicted"/>
<protein>
    <submittedName>
        <fullName evidence="3">P-loop containing nucleoside triphosphate hydrolase protein</fullName>
    </submittedName>
</protein>
<dbReference type="Pfam" id="PF23232">
    <property type="entry name" value="AAA_lid_13"/>
    <property type="match status" value="1"/>
</dbReference>
<dbReference type="GO" id="GO:0016887">
    <property type="term" value="F:ATP hydrolysis activity"/>
    <property type="evidence" value="ECO:0007669"/>
    <property type="project" value="InterPro"/>
</dbReference>
<dbReference type="InterPro" id="IPR054289">
    <property type="entry name" value="DUF7025"/>
</dbReference>
<feature type="domain" description="AAA+ ATPase" evidence="2">
    <location>
        <begin position="391"/>
        <end position="516"/>
    </location>
</feature>
<dbReference type="EMBL" id="JAGPNK010000019">
    <property type="protein sequence ID" value="KAH7305338.1"/>
    <property type="molecule type" value="Genomic_DNA"/>
</dbReference>
<dbReference type="Pfam" id="PF00004">
    <property type="entry name" value="AAA"/>
    <property type="match status" value="1"/>
</dbReference>
<dbReference type="AlphaFoldDB" id="A0A8K0SGL8"/>
<dbReference type="Gene3D" id="3.40.50.300">
    <property type="entry name" value="P-loop containing nucleotide triphosphate hydrolases"/>
    <property type="match status" value="1"/>
</dbReference>
<dbReference type="SUPFAM" id="SSF52540">
    <property type="entry name" value="P-loop containing nucleoside triphosphate hydrolases"/>
    <property type="match status" value="1"/>
</dbReference>
<dbReference type="Proteomes" id="UP000813444">
    <property type="component" value="Unassembled WGS sequence"/>
</dbReference>
<dbReference type="PANTHER" id="PTHR46411">
    <property type="entry name" value="FAMILY ATPASE, PUTATIVE-RELATED"/>
    <property type="match status" value="1"/>
</dbReference>
<dbReference type="InterPro" id="IPR027417">
    <property type="entry name" value="P-loop_NTPase"/>
</dbReference>
<dbReference type="InterPro" id="IPR003593">
    <property type="entry name" value="AAA+_ATPase"/>
</dbReference>
<evidence type="ECO:0000313" key="4">
    <source>
        <dbReference type="Proteomes" id="UP000813444"/>
    </source>
</evidence>
<dbReference type="InterPro" id="IPR056599">
    <property type="entry name" value="AAA_lid_fung"/>
</dbReference>
<dbReference type="InterPro" id="IPR003959">
    <property type="entry name" value="ATPase_AAA_core"/>
</dbReference>
<feature type="compositionally biased region" description="Acidic residues" evidence="1">
    <location>
        <begin position="671"/>
        <end position="696"/>
    </location>
</feature>
<feature type="compositionally biased region" description="Basic and acidic residues" evidence="1">
    <location>
        <begin position="723"/>
        <end position="734"/>
    </location>
</feature>
<name>A0A8K0SGL8_9HYPO</name>
<evidence type="ECO:0000259" key="2">
    <source>
        <dbReference type="SMART" id="SM00382"/>
    </source>
</evidence>
<comment type="caution">
    <text evidence="3">The sequence shown here is derived from an EMBL/GenBank/DDBJ whole genome shotgun (WGS) entry which is preliminary data.</text>
</comment>
<evidence type="ECO:0000313" key="3">
    <source>
        <dbReference type="EMBL" id="KAH7305338.1"/>
    </source>
</evidence>
<evidence type="ECO:0000256" key="1">
    <source>
        <dbReference type="SAM" id="MobiDB-lite"/>
    </source>
</evidence>
<accession>A0A8K0SGL8</accession>
<dbReference type="SMART" id="SM00382">
    <property type="entry name" value="AAA"/>
    <property type="match status" value="1"/>
</dbReference>
<feature type="compositionally biased region" description="Gly residues" evidence="1">
    <location>
        <begin position="653"/>
        <end position="666"/>
    </location>
</feature>
<dbReference type="PANTHER" id="PTHR46411:SF2">
    <property type="entry name" value="AAA+ ATPASE DOMAIN-CONTAINING PROTEIN"/>
    <property type="match status" value="1"/>
</dbReference>
<dbReference type="Pfam" id="PF22942">
    <property type="entry name" value="DUF7025"/>
    <property type="match status" value="1"/>
</dbReference>
<dbReference type="OrthoDB" id="10042665at2759"/>
<sequence>MALDHLRCLLEFMDKYVAKKLAHLNSRDCVKIAFPDVWHLFRPGIHVVGADGKQAYRVISVTSVGHKVIPPFRNYRDKDAAKSEETPITIVCSYIDFDGKRLGPVAETFVIKRFDGQRPVVTLPVFPLRFHPLDRAVDEPKIGMGGIDGGGDGDKSLSAKAGLLPPGKRLMDMLVARGKKFVDVATFKNLSYTGKHMYYSGLTLETKDDVESEVVVDFETALSIKDHKDKGWAPKIESILALPANDEHKTHPCDADCCKFDMVHDDSYVEELRNSDYIRDLMPTTRDKQITVAIEPRELTDDIFTPDELAIMSSRVFAYILRSRKWDNSGRAVTEVAGHEEQLESNNAFDRLVLPSGHKKVVFSLVAQHFRSKAMGSERGEEVDVVRGKGKGLIILLHGAPGVGKTSTAEGVAEKFKKPLFQITCGDLGTTAQSVEDALDKNFTLANRWDCVLLLDEADVFLAARTKEDFLRNGMVAVFLRMLEYYAGILFLTTNRIGDFDEAFASRIHLSLHYPPLNQKNTTRVVDLNLGMIDKRFKTQGRLIDIETKPILAFAERYWEAYEKARWNGRQIRNACLTALALSENEFEEARLKGQGPERVLLRLSHFKIVAKAYLRFTKYLKAIYGSDEDVRASEWGLRALEQAFKKAKVTGAGAGGATGEVGSTGGISDMELEDPEEEYSDHGEGEEESWLDEDEEPKKAKKAARSGGKQKTKKAAAGVKPRLNELRKLEAKKNRQRGGH</sequence>
<organism evidence="3 4">
    <name type="scientific">Stachybotrys elegans</name>
    <dbReference type="NCBI Taxonomy" id="80388"/>
    <lineage>
        <taxon>Eukaryota</taxon>
        <taxon>Fungi</taxon>
        <taxon>Dikarya</taxon>
        <taxon>Ascomycota</taxon>
        <taxon>Pezizomycotina</taxon>
        <taxon>Sordariomycetes</taxon>
        <taxon>Hypocreomycetidae</taxon>
        <taxon>Hypocreales</taxon>
        <taxon>Stachybotryaceae</taxon>
        <taxon>Stachybotrys</taxon>
    </lineage>
</organism>
<keyword evidence="3" id="KW-0378">Hydrolase</keyword>
<dbReference type="GO" id="GO:0005524">
    <property type="term" value="F:ATP binding"/>
    <property type="evidence" value="ECO:0007669"/>
    <property type="project" value="InterPro"/>
</dbReference>
<gene>
    <name evidence="3" type="ORF">B0I35DRAFT_362363</name>
</gene>